<accession>A0AAE3XKD5</accession>
<protein>
    <recommendedName>
        <fullName evidence="1">Plasmid pRiA4b Orf3-like domain-containing protein</fullName>
    </recommendedName>
</protein>
<dbReference type="PANTHER" id="PTHR41878">
    <property type="entry name" value="LEXA REPRESSOR-RELATED"/>
    <property type="match status" value="1"/>
</dbReference>
<keyword evidence="3" id="KW-1185">Reference proteome</keyword>
<comment type="caution">
    <text evidence="2">The sequence shown here is derived from an EMBL/GenBank/DDBJ whole genome shotgun (WGS) entry which is preliminary data.</text>
</comment>
<feature type="domain" description="Plasmid pRiA4b Orf3-like" evidence="1">
    <location>
        <begin position="2"/>
        <end position="174"/>
    </location>
</feature>
<dbReference type="PANTHER" id="PTHR41878:SF1">
    <property type="entry name" value="TNPR PROTEIN"/>
    <property type="match status" value="1"/>
</dbReference>
<dbReference type="SUPFAM" id="SSF159941">
    <property type="entry name" value="MM3350-like"/>
    <property type="match status" value="1"/>
</dbReference>
<proteinExistence type="predicted"/>
<dbReference type="Pfam" id="PF07929">
    <property type="entry name" value="PRiA4_ORF3"/>
    <property type="match status" value="1"/>
</dbReference>
<dbReference type="AlphaFoldDB" id="A0AAE3XKD5"/>
<dbReference type="InterPro" id="IPR012912">
    <property type="entry name" value="Plasmid_pRiA4b_Orf3-like"/>
</dbReference>
<dbReference type="InterPro" id="IPR024047">
    <property type="entry name" value="MM3350-like_sf"/>
</dbReference>
<evidence type="ECO:0000313" key="3">
    <source>
        <dbReference type="Proteomes" id="UP001185092"/>
    </source>
</evidence>
<dbReference type="Proteomes" id="UP001185092">
    <property type="component" value="Unassembled WGS sequence"/>
</dbReference>
<name>A0AAE3XKD5_9BACT</name>
<evidence type="ECO:0000259" key="1">
    <source>
        <dbReference type="Pfam" id="PF07929"/>
    </source>
</evidence>
<reference evidence="2" key="1">
    <citation type="submission" date="2023-07" db="EMBL/GenBank/DDBJ databases">
        <title>Genomic Encyclopedia of Type Strains, Phase IV (KMG-IV): sequencing the most valuable type-strain genomes for metagenomic binning, comparative biology and taxonomic classification.</title>
        <authorList>
            <person name="Goeker M."/>
        </authorList>
    </citation>
    <scope>NUCLEOTIDE SEQUENCE</scope>
    <source>
        <strain evidence="2">DSM 26174</strain>
    </source>
</reference>
<organism evidence="2 3">
    <name type="scientific">Aureibacter tunicatorum</name>
    <dbReference type="NCBI Taxonomy" id="866807"/>
    <lineage>
        <taxon>Bacteria</taxon>
        <taxon>Pseudomonadati</taxon>
        <taxon>Bacteroidota</taxon>
        <taxon>Cytophagia</taxon>
        <taxon>Cytophagales</taxon>
        <taxon>Persicobacteraceae</taxon>
        <taxon>Aureibacter</taxon>
    </lineage>
</organism>
<evidence type="ECO:0000313" key="2">
    <source>
        <dbReference type="EMBL" id="MDR6238130.1"/>
    </source>
</evidence>
<dbReference type="RefSeq" id="WP_309937598.1">
    <property type="nucleotide sequence ID" value="NZ_AP025305.1"/>
</dbReference>
<dbReference type="Gene3D" id="3.10.290.30">
    <property type="entry name" value="MM3350-like"/>
    <property type="match status" value="1"/>
</dbReference>
<sequence>MAVELKITLNDMSPKVERWVTVPSDFNFEELHLVIQGAMGWKNAHLYTFNEEGREDLIKIGVIIDEDWAENYRDARHIYLLDELDKIGKKYVYNYDLKDNWLHKVELLHINDMEPDYPVCTKGTGSCPPEDCGGPKAYGELLKRAKKESLTDEDRSILGLKPEENWSPKPFDIDELNDYILYFFRNRYEV</sequence>
<gene>
    <name evidence="2" type="ORF">HNQ88_001106</name>
</gene>
<dbReference type="EMBL" id="JAVDQD010000001">
    <property type="protein sequence ID" value="MDR6238130.1"/>
    <property type="molecule type" value="Genomic_DNA"/>
</dbReference>